<evidence type="ECO:0000259" key="2">
    <source>
        <dbReference type="SMART" id="SM00419"/>
    </source>
</evidence>
<dbReference type="SMART" id="SM00419">
    <property type="entry name" value="HTH_CRP"/>
    <property type="match status" value="1"/>
</dbReference>
<dbReference type="HOGENOM" id="CLU_062767_1_0_2"/>
<dbReference type="RefSeq" id="WP_048096331.1">
    <property type="nucleotide sequence ID" value="NZ_CP006577.1"/>
</dbReference>
<dbReference type="InterPro" id="IPR001845">
    <property type="entry name" value="HTH_ArsR_DNA-bd_dom"/>
</dbReference>
<sequence>MDTFEALACSGQRKEILNILSISPKSIKEISELTGISPPLVSRHLKKLGELGLVEKDNTRYILTDKGYFVHLALEKFRRIVRVLDKDPEFWEIHDFSGIPDEFKLRIDEIGDYEILRSDKDEVLKHYRVFSSIYTESEIVRLASAVFFPSHPKMFAEIAAKADVEVIIPLKALNTLKSEYKEELKQYLANGGKIYRNDDVRLTVIVTERALCMGFFLRDGKYDTESGLLSFDDTAIRWGFDLYNYFKKSALPVEY</sequence>
<dbReference type="InterPro" id="IPR016490">
    <property type="entry name" value="Tscrpt_reg_HTH_AF0396-typ3"/>
</dbReference>
<dbReference type="SMART" id="SM00418">
    <property type="entry name" value="HTH_ARSR"/>
    <property type="match status" value="1"/>
</dbReference>
<protein>
    <submittedName>
        <fullName evidence="3">Putative transcriptional regulator</fullName>
    </submittedName>
</protein>
<gene>
    <name evidence="3" type="ORF">AFULGI_00025680</name>
</gene>
<feature type="domain" description="HTH arsR-type" evidence="1">
    <location>
        <begin position="2"/>
        <end position="86"/>
    </location>
</feature>
<dbReference type="KEGG" id="afg:AFULGI_00025680"/>
<name>A0A075WFX8_ARCFL</name>
<dbReference type="SUPFAM" id="SSF46785">
    <property type="entry name" value="Winged helix' DNA-binding domain"/>
    <property type="match status" value="1"/>
</dbReference>
<dbReference type="GO" id="GO:0003677">
    <property type="term" value="F:DNA binding"/>
    <property type="evidence" value="ECO:0007669"/>
    <property type="project" value="InterPro"/>
</dbReference>
<reference evidence="3 4" key="1">
    <citation type="submission" date="2013-07" db="EMBL/GenBank/DDBJ databases">
        <title>Genome of Archaeoglobus fulgidus.</title>
        <authorList>
            <person name="Fiebig A."/>
            <person name="Birkeland N.-K."/>
        </authorList>
    </citation>
    <scope>NUCLEOTIDE SEQUENCE [LARGE SCALE GENOMIC DNA]</scope>
    <source>
        <strain evidence="3 4">DSM 8774</strain>
    </source>
</reference>
<dbReference type="GeneID" id="24796036"/>
<dbReference type="Pfam" id="PF01022">
    <property type="entry name" value="HTH_5"/>
    <property type="match status" value="1"/>
</dbReference>
<proteinExistence type="predicted"/>
<dbReference type="GO" id="GO:0003700">
    <property type="term" value="F:DNA-binding transcription factor activity"/>
    <property type="evidence" value="ECO:0007669"/>
    <property type="project" value="InterPro"/>
</dbReference>
<dbReference type="EMBL" id="CP006577">
    <property type="protein sequence ID" value="AIG99280.1"/>
    <property type="molecule type" value="Genomic_DNA"/>
</dbReference>
<dbReference type="InterPro" id="IPR011991">
    <property type="entry name" value="ArsR-like_HTH"/>
</dbReference>
<dbReference type="AlphaFoldDB" id="A0A075WFX8"/>
<organism evidence="3 4">
    <name type="scientific">Archaeoglobus fulgidus DSM 8774</name>
    <dbReference type="NCBI Taxonomy" id="1344584"/>
    <lineage>
        <taxon>Archaea</taxon>
        <taxon>Methanobacteriati</taxon>
        <taxon>Methanobacteriota</taxon>
        <taxon>Archaeoglobi</taxon>
        <taxon>Archaeoglobales</taxon>
        <taxon>Archaeoglobaceae</taxon>
        <taxon>Archaeoglobus</taxon>
    </lineage>
</organism>
<dbReference type="InterPro" id="IPR036390">
    <property type="entry name" value="WH_DNA-bd_sf"/>
</dbReference>
<evidence type="ECO:0000313" key="3">
    <source>
        <dbReference type="EMBL" id="AIG99280.1"/>
    </source>
</evidence>
<dbReference type="InterPro" id="IPR013561">
    <property type="entry name" value="FilR1_middle_dom"/>
</dbReference>
<evidence type="ECO:0000313" key="4">
    <source>
        <dbReference type="Proteomes" id="UP000028501"/>
    </source>
</evidence>
<accession>A0A075WFX8</accession>
<dbReference type="Gene3D" id="1.10.10.10">
    <property type="entry name" value="Winged helix-like DNA-binding domain superfamily/Winged helix DNA-binding domain"/>
    <property type="match status" value="1"/>
</dbReference>
<feature type="domain" description="HTH crp-type" evidence="2">
    <location>
        <begin position="16"/>
        <end position="65"/>
    </location>
</feature>
<dbReference type="InterPro" id="IPR036388">
    <property type="entry name" value="WH-like_DNA-bd_sf"/>
</dbReference>
<evidence type="ECO:0000259" key="1">
    <source>
        <dbReference type="SMART" id="SM00418"/>
    </source>
</evidence>
<dbReference type="PIRSF" id="PIRSF006692">
    <property type="entry name" value="TF_HTH_AF0396_prd"/>
    <property type="match status" value="1"/>
</dbReference>
<dbReference type="Proteomes" id="UP000028501">
    <property type="component" value="Chromosome"/>
</dbReference>
<dbReference type="CDD" id="cd00090">
    <property type="entry name" value="HTH_ARSR"/>
    <property type="match status" value="1"/>
</dbReference>
<dbReference type="Pfam" id="PF08350">
    <property type="entry name" value="FilR1_middle"/>
    <property type="match status" value="1"/>
</dbReference>
<dbReference type="InterPro" id="IPR012318">
    <property type="entry name" value="HTH_CRP"/>
</dbReference>